<gene>
    <name evidence="2" type="ORF">CSUI_001406</name>
</gene>
<dbReference type="RefSeq" id="XP_067926409.1">
    <property type="nucleotide sequence ID" value="XM_068061612.1"/>
</dbReference>
<reference evidence="2 3" key="1">
    <citation type="journal article" date="2017" name="Int. J. Parasitol.">
        <title>The genome of the protozoan parasite Cystoisospora suis and a reverse vaccinology approach to identify vaccine candidates.</title>
        <authorList>
            <person name="Palmieri N."/>
            <person name="Shrestha A."/>
            <person name="Ruttkowski B."/>
            <person name="Beck T."/>
            <person name="Vogl C."/>
            <person name="Tomley F."/>
            <person name="Blake D.P."/>
            <person name="Joachim A."/>
        </authorList>
    </citation>
    <scope>NUCLEOTIDE SEQUENCE [LARGE SCALE GENOMIC DNA]</scope>
    <source>
        <strain evidence="2 3">Wien I</strain>
    </source>
</reference>
<comment type="caution">
    <text evidence="2">The sequence shown here is derived from an EMBL/GenBank/DDBJ whole genome shotgun (WGS) entry which is preliminary data.</text>
</comment>
<sequence>MLRHVCGVPLDLVCLWIHASLSFTLEFLLSLSSFFSRWMAERKRGGALGVRGGVYTAEEVALLVFVGRALVEKIKKTNGTAATTTAIVTTSVSFVVLSCTFFFLQRFP</sequence>
<feature type="transmembrane region" description="Helical" evidence="1">
    <location>
        <begin position="48"/>
        <end position="71"/>
    </location>
</feature>
<feature type="transmembrane region" description="Helical" evidence="1">
    <location>
        <begin position="15"/>
        <end position="36"/>
    </location>
</feature>
<keyword evidence="3" id="KW-1185">Reference proteome</keyword>
<keyword evidence="1" id="KW-1133">Transmembrane helix</keyword>
<keyword evidence="1" id="KW-0812">Transmembrane</keyword>
<evidence type="ECO:0000313" key="2">
    <source>
        <dbReference type="EMBL" id="PHJ24737.1"/>
    </source>
</evidence>
<dbReference type="AlphaFoldDB" id="A0A2C6L8R1"/>
<dbReference type="VEuPathDB" id="ToxoDB:CSUI_001406"/>
<dbReference type="EMBL" id="MIGC01000558">
    <property type="protein sequence ID" value="PHJ24737.1"/>
    <property type="molecule type" value="Genomic_DNA"/>
</dbReference>
<accession>A0A2C6L8R1</accession>
<protein>
    <recommendedName>
        <fullName evidence="4">Transmembrane protein</fullName>
    </recommendedName>
</protein>
<evidence type="ECO:0008006" key="4">
    <source>
        <dbReference type="Google" id="ProtNLM"/>
    </source>
</evidence>
<dbReference type="Proteomes" id="UP000221165">
    <property type="component" value="Unassembled WGS sequence"/>
</dbReference>
<evidence type="ECO:0000313" key="3">
    <source>
        <dbReference type="Proteomes" id="UP000221165"/>
    </source>
</evidence>
<feature type="transmembrane region" description="Helical" evidence="1">
    <location>
        <begin position="83"/>
        <end position="104"/>
    </location>
</feature>
<dbReference type="GeneID" id="94424823"/>
<evidence type="ECO:0000256" key="1">
    <source>
        <dbReference type="SAM" id="Phobius"/>
    </source>
</evidence>
<organism evidence="2 3">
    <name type="scientific">Cystoisospora suis</name>
    <dbReference type="NCBI Taxonomy" id="483139"/>
    <lineage>
        <taxon>Eukaryota</taxon>
        <taxon>Sar</taxon>
        <taxon>Alveolata</taxon>
        <taxon>Apicomplexa</taxon>
        <taxon>Conoidasida</taxon>
        <taxon>Coccidia</taxon>
        <taxon>Eucoccidiorida</taxon>
        <taxon>Eimeriorina</taxon>
        <taxon>Sarcocystidae</taxon>
        <taxon>Cystoisospora</taxon>
    </lineage>
</organism>
<name>A0A2C6L8R1_9APIC</name>
<keyword evidence="1" id="KW-0472">Membrane</keyword>
<proteinExistence type="predicted"/>